<feature type="transmembrane region" description="Helical" evidence="10">
    <location>
        <begin position="135"/>
        <end position="156"/>
    </location>
</feature>
<sequence length="259" mass="29556">MNNTNCTPCYIKLWGNFHIFCIGMCLGLVVFNLNVLIIVTIIRSKALHTNTNIFIASVALLDCFMAMTDFTQGLVYSTELRLNRNNMNVVDAVLLGTGTSAVTLSYTHMAILAVDRYINIAHPFYYISNVTKRRVIVVLFIVWLSGLVYCIIPGIYYRDNKYHRHCITSNPPSEYFIINASFNLVDYVIIFICYFRISYLAFRHKKAANVRRKHTENPENVFKIRNNRTAAAKSVKFFICLFGAFFVLTFPPAVVAGVI</sequence>
<keyword evidence="2" id="KW-1003">Cell membrane</keyword>
<comment type="similarity">
    <text evidence="9">Belongs to the G-protein coupled receptor 1 family.</text>
</comment>
<dbReference type="EMBL" id="CAJHNH020008455">
    <property type="protein sequence ID" value="CAG5135773.1"/>
    <property type="molecule type" value="Genomic_DNA"/>
</dbReference>
<dbReference type="PANTHER" id="PTHR24249:SF372">
    <property type="entry name" value="G-PROTEIN COUPLED RECEPTORS FAMILY 1 PROFILE DOMAIN-CONTAINING PROTEIN"/>
    <property type="match status" value="1"/>
</dbReference>
<name>A0A8S4A1L1_9EUPU</name>
<dbReference type="GO" id="GO:0005886">
    <property type="term" value="C:plasma membrane"/>
    <property type="evidence" value="ECO:0007669"/>
    <property type="project" value="UniProtKB-SubCell"/>
</dbReference>
<dbReference type="Gene3D" id="1.20.1070.10">
    <property type="entry name" value="Rhodopsin 7-helix transmembrane proteins"/>
    <property type="match status" value="1"/>
</dbReference>
<dbReference type="OrthoDB" id="6106139at2759"/>
<dbReference type="SUPFAM" id="SSF81321">
    <property type="entry name" value="Family A G protein-coupled receptor-like"/>
    <property type="match status" value="1"/>
</dbReference>
<evidence type="ECO:0000256" key="10">
    <source>
        <dbReference type="SAM" id="Phobius"/>
    </source>
</evidence>
<keyword evidence="7 9" id="KW-0675">Receptor</keyword>
<keyword evidence="13" id="KW-1185">Reference proteome</keyword>
<dbReference type="InterPro" id="IPR050569">
    <property type="entry name" value="TAAR"/>
</dbReference>
<dbReference type="AlphaFoldDB" id="A0A8S4A1L1"/>
<feature type="transmembrane region" description="Helical" evidence="10">
    <location>
        <begin position="235"/>
        <end position="258"/>
    </location>
</feature>
<dbReference type="CDD" id="cd00637">
    <property type="entry name" value="7tm_classA_rhodopsin-like"/>
    <property type="match status" value="1"/>
</dbReference>
<dbReference type="Pfam" id="PF00001">
    <property type="entry name" value="7tm_1"/>
    <property type="match status" value="1"/>
</dbReference>
<keyword evidence="5 9" id="KW-0297">G-protein coupled receptor</keyword>
<keyword evidence="6 10" id="KW-0472">Membrane</keyword>
<comment type="caution">
    <text evidence="12">The sequence shown here is derived from an EMBL/GenBank/DDBJ whole genome shotgun (WGS) entry which is preliminary data.</text>
</comment>
<comment type="subcellular location">
    <subcellularLocation>
        <location evidence="1">Cell membrane</location>
        <topology evidence="1">Multi-pass membrane protein</topology>
    </subcellularLocation>
</comment>
<evidence type="ECO:0000256" key="3">
    <source>
        <dbReference type="ARBA" id="ARBA00022692"/>
    </source>
</evidence>
<evidence type="ECO:0000256" key="5">
    <source>
        <dbReference type="ARBA" id="ARBA00023040"/>
    </source>
</evidence>
<dbReference type="PROSITE" id="PS00237">
    <property type="entry name" value="G_PROTEIN_RECEP_F1_1"/>
    <property type="match status" value="1"/>
</dbReference>
<feature type="transmembrane region" description="Helical" evidence="10">
    <location>
        <begin position="53"/>
        <end position="72"/>
    </location>
</feature>
<feature type="transmembrane region" description="Helical" evidence="10">
    <location>
        <begin position="17"/>
        <end position="41"/>
    </location>
</feature>
<evidence type="ECO:0000256" key="7">
    <source>
        <dbReference type="ARBA" id="ARBA00023170"/>
    </source>
</evidence>
<keyword evidence="4 10" id="KW-1133">Transmembrane helix</keyword>
<evidence type="ECO:0000256" key="4">
    <source>
        <dbReference type="ARBA" id="ARBA00022989"/>
    </source>
</evidence>
<evidence type="ECO:0000313" key="13">
    <source>
        <dbReference type="Proteomes" id="UP000678393"/>
    </source>
</evidence>
<evidence type="ECO:0000256" key="6">
    <source>
        <dbReference type="ARBA" id="ARBA00023136"/>
    </source>
</evidence>
<dbReference type="PROSITE" id="PS50262">
    <property type="entry name" value="G_PROTEIN_RECEP_F1_2"/>
    <property type="match status" value="1"/>
</dbReference>
<evidence type="ECO:0000259" key="11">
    <source>
        <dbReference type="PROSITE" id="PS50262"/>
    </source>
</evidence>
<gene>
    <name evidence="12" type="ORF">CUNI_LOCUS21331</name>
</gene>
<dbReference type="InterPro" id="IPR000276">
    <property type="entry name" value="GPCR_Rhodpsn"/>
</dbReference>
<dbReference type="PRINTS" id="PR00237">
    <property type="entry name" value="GPCRRHODOPSN"/>
</dbReference>
<feature type="transmembrane region" description="Helical" evidence="10">
    <location>
        <begin position="176"/>
        <end position="202"/>
    </location>
</feature>
<evidence type="ECO:0000313" key="12">
    <source>
        <dbReference type="EMBL" id="CAG5135773.1"/>
    </source>
</evidence>
<evidence type="ECO:0000256" key="8">
    <source>
        <dbReference type="ARBA" id="ARBA00023224"/>
    </source>
</evidence>
<keyword evidence="8 9" id="KW-0807">Transducer</keyword>
<organism evidence="12 13">
    <name type="scientific">Candidula unifasciata</name>
    <dbReference type="NCBI Taxonomy" id="100452"/>
    <lineage>
        <taxon>Eukaryota</taxon>
        <taxon>Metazoa</taxon>
        <taxon>Spiralia</taxon>
        <taxon>Lophotrochozoa</taxon>
        <taxon>Mollusca</taxon>
        <taxon>Gastropoda</taxon>
        <taxon>Heterobranchia</taxon>
        <taxon>Euthyneura</taxon>
        <taxon>Panpulmonata</taxon>
        <taxon>Eupulmonata</taxon>
        <taxon>Stylommatophora</taxon>
        <taxon>Helicina</taxon>
        <taxon>Helicoidea</taxon>
        <taxon>Geomitridae</taxon>
        <taxon>Candidula</taxon>
    </lineage>
</organism>
<dbReference type="InterPro" id="IPR017452">
    <property type="entry name" value="GPCR_Rhodpsn_7TM"/>
</dbReference>
<feature type="transmembrane region" description="Helical" evidence="10">
    <location>
        <begin position="92"/>
        <end position="114"/>
    </location>
</feature>
<accession>A0A8S4A1L1</accession>
<proteinExistence type="inferred from homology"/>
<dbReference type="PANTHER" id="PTHR24249">
    <property type="entry name" value="HISTAMINE RECEPTOR-RELATED G-PROTEIN COUPLED RECEPTOR"/>
    <property type="match status" value="1"/>
</dbReference>
<dbReference type="Proteomes" id="UP000678393">
    <property type="component" value="Unassembled WGS sequence"/>
</dbReference>
<evidence type="ECO:0000256" key="1">
    <source>
        <dbReference type="ARBA" id="ARBA00004651"/>
    </source>
</evidence>
<dbReference type="GO" id="GO:0004930">
    <property type="term" value="F:G protein-coupled receptor activity"/>
    <property type="evidence" value="ECO:0007669"/>
    <property type="project" value="UniProtKB-KW"/>
</dbReference>
<keyword evidence="3 9" id="KW-0812">Transmembrane</keyword>
<reference evidence="12" key="1">
    <citation type="submission" date="2021-04" db="EMBL/GenBank/DDBJ databases">
        <authorList>
            <consortium name="Molecular Ecology Group"/>
        </authorList>
    </citation>
    <scope>NUCLEOTIDE SEQUENCE</scope>
</reference>
<evidence type="ECO:0000256" key="2">
    <source>
        <dbReference type="ARBA" id="ARBA00022475"/>
    </source>
</evidence>
<feature type="domain" description="G-protein coupled receptors family 1 profile" evidence="11">
    <location>
        <begin position="33"/>
        <end position="259"/>
    </location>
</feature>
<protein>
    <recommendedName>
        <fullName evidence="11">G-protein coupled receptors family 1 profile domain-containing protein</fullName>
    </recommendedName>
</protein>
<evidence type="ECO:0000256" key="9">
    <source>
        <dbReference type="RuleBase" id="RU000688"/>
    </source>
</evidence>